<evidence type="ECO:0000256" key="3">
    <source>
        <dbReference type="ARBA" id="ARBA00023004"/>
    </source>
</evidence>
<protein>
    <submittedName>
        <fullName evidence="6">C-type cytochrome</fullName>
    </submittedName>
</protein>
<gene>
    <name evidence="6" type="ORF">ACFSJU_17630</name>
</gene>
<dbReference type="PROSITE" id="PS51007">
    <property type="entry name" value="CYTC"/>
    <property type="match status" value="1"/>
</dbReference>
<dbReference type="RefSeq" id="WP_255904301.1">
    <property type="nucleotide sequence ID" value="NZ_JAFMZO010000004.1"/>
</dbReference>
<name>A0ABW4ZQ46_9SPHI</name>
<dbReference type="InterPro" id="IPR051459">
    <property type="entry name" value="Cytochrome_c-type_DH"/>
</dbReference>
<dbReference type="Proteomes" id="UP001597387">
    <property type="component" value="Unassembled WGS sequence"/>
</dbReference>
<keyword evidence="3 4" id="KW-0408">Iron</keyword>
<keyword evidence="7" id="KW-1185">Reference proteome</keyword>
<comment type="caution">
    <text evidence="6">The sequence shown here is derived from an EMBL/GenBank/DDBJ whole genome shotgun (WGS) entry which is preliminary data.</text>
</comment>
<dbReference type="Pfam" id="PF00034">
    <property type="entry name" value="Cytochrom_C"/>
    <property type="match status" value="1"/>
</dbReference>
<reference evidence="7" key="1">
    <citation type="journal article" date="2019" name="Int. J. Syst. Evol. Microbiol.">
        <title>The Global Catalogue of Microorganisms (GCM) 10K type strain sequencing project: providing services to taxonomists for standard genome sequencing and annotation.</title>
        <authorList>
            <consortium name="The Broad Institute Genomics Platform"/>
            <consortium name="The Broad Institute Genome Sequencing Center for Infectious Disease"/>
            <person name="Wu L."/>
            <person name="Ma J."/>
        </authorList>
    </citation>
    <scope>NUCLEOTIDE SEQUENCE [LARGE SCALE GENOMIC DNA]</scope>
    <source>
        <strain evidence="7">KCTC 42217</strain>
    </source>
</reference>
<evidence type="ECO:0000256" key="4">
    <source>
        <dbReference type="PROSITE-ProRule" id="PRU00433"/>
    </source>
</evidence>
<evidence type="ECO:0000313" key="6">
    <source>
        <dbReference type="EMBL" id="MFD2164235.1"/>
    </source>
</evidence>
<dbReference type="PANTHER" id="PTHR35008">
    <property type="entry name" value="BLL4482 PROTEIN-RELATED"/>
    <property type="match status" value="1"/>
</dbReference>
<dbReference type="InterPro" id="IPR009056">
    <property type="entry name" value="Cyt_c-like_dom"/>
</dbReference>
<evidence type="ECO:0000313" key="7">
    <source>
        <dbReference type="Proteomes" id="UP001597387"/>
    </source>
</evidence>
<accession>A0ABW4ZQ46</accession>
<dbReference type="InterPro" id="IPR036909">
    <property type="entry name" value="Cyt_c-like_dom_sf"/>
</dbReference>
<proteinExistence type="predicted"/>
<evidence type="ECO:0000256" key="2">
    <source>
        <dbReference type="ARBA" id="ARBA00022723"/>
    </source>
</evidence>
<organism evidence="6 7">
    <name type="scientific">Paradesertivirga mongoliensis</name>
    <dbReference type="NCBI Taxonomy" id="2100740"/>
    <lineage>
        <taxon>Bacteria</taxon>
        <taxon>Pseudomonadati</taxon>
        <taxon>Bacteroidota</taxon>
        <taxon>Sphingobacteriia</taxon>
        <taxon>Sphingobacteriales</taxon>
        <taxon>Sphingobacteriaceae</taxon>
        <taxon>Paradesertivirga</taxon>
    </lineage>
</organism>
<keyword evidence="1 4" id="KW-0349">Heme</keyword>
<evidence type="ECO:0000256" key="1">
    <source>
        <dbReference type="ARBA" id="ARBA00022617"/>
    </source>
</evidence>
<dbReference type="PANTHER" id="PTHR35008:SF8">
    <property type="entry name" value="ALCOHOL DEHYDROGENASE CYTOCHROME C SUBUNIT"/>
    <property type="match status" value="1"/>
</dbReference>
<sequence>MRNKLIFLLFISVSVICILEACQSEQELNYARYYMNGKEIYEGHCQNCHGDSGQGLAQLYPPLTDTSYLKTNKSELACIIKNGLKGPISVNGIEFNGEMPSESHLANIDIAAVITYITNSFGNKQGLYDVANAEADLKACQH</sequence>
<feature type="domain" description="Cytochrome c" evidence="5">
    <location>
        <begin position="32"/>
        <end position="121"/>
    </location>
</feature>
<keyword evidence="2 4" id="KW-0479">Metal-binding</keyword>
<dbReference type="EMBL" id="JBHUHZ010000003">
    <property type="protein sequence ID" value="MFD2164235.1"/>
    <property type="molecule type" value="Genomic_DNA"/>
</dbReference>
<evidence type="ECO:0000259" key="5">
    <source>
        <dbReference type="PROSITE" id="PS51007"/>
    </source>
</evidence>
<dbReference type="Gene3D" id="1.10.760.10">
    <property type="entry name" value="Cytochrome c-like domain"/>
    <property type="match status" value="1"/>
</dbReference>
<dbReference type="SUPFAM" id="SSF46626">
    <property type="entry name" value="Cytochrome c"/>
    <property type="match status" value="1"/>
</dbReference>